<dbReference type="Proteomes" id="UP001233999">
    <property type="component" value="Unassembled WGS sequence"/>
</dbReference>
<sequence>RLDKKTKNEKKNPTKDHEKLHLKNALYISPKKRNLMWSSMSLQLAGRGSHLLSAELHRSSAYLGI</sequence>
<keyword evidence="2" id="KW-1185">Reference proteome</keyword>
<accession>A0AAD7ZTR2</accession>
<evidence type="ECO:0000313" key="2">
    <source>
        <dbReference type="Proteomes" id="UP001233999"/>
    </source>
</evidence>
<evidence type="ECO:0000313" key="1">
    <source>
        <dbReference type="EMBL" id="KAJ9586745.1"/>
    </source>
</evidence>
<dbReference type="EMBL" id="JASPKZ010006848">
    <property type="protein sequence ID" value="KAJ9586745.1"/>
    <property type="molecule type" value="Genomic_DNA"/>
</dbReference>
<proteinExistence type="predicted"/>
<reference evidence="1" key="2">
    <citation type="submission" date="2023-05" db="EMBL/GenBank/DDBJ databases">
        <authorList>
            <person name="Fouks B."/>
        </authorList>
    </citation>
    <scope>NUCLEOTIDE SEQUENCE</scope>
    <source>
        <strain evidence="1">Stay&amp;Tobe</strain>
        <tissue evidence="1">Testes</tissue>
    </source>
</reference>
<gene>
    <name evidence="1" type="ORF">L9F63_019683</name>
</gene>
<reference evidence="1" key="1">
    <citation type="journal article" date="2023" name="IScience">
        <title>Live-bearing cockroach genome reveals convergent evolutionary mechanisms linked to viviparity in insects and beyond.</title>
        <authorList>
            <person name="Fouks B."/>
            <person name="Harrison M.C."/>
            <person name="Mikhailova A.A."/>
            <person name="Marchal E."/>
            <person name="English S."/>
            <person name="Carruthers M."/>
            <person name="Jennings E.C."/>
            <person name="Chiamaka E.L."/>
            <person name="Frigard R.A."/>
            <person name="Pippel M."/>
            <person name="Attardo G.M."/>
            <person name="Benoit J.B."/>
            <person name="Bornberg-Bauer E."/>
            <person name="Tobe S.S."/>
        </authorList>
    </citation>
    <scope>NUCLEOTIDE SEQUENCE</scope>
    <source>
        <strain evidence="1">Stay&amp;Tobe</strain>
    </source>
</reference>
<comment type="caution">
    <text evidence="1">The sequence shown here is derived from an EMBL/GenBank/DDBJ whole genome shotgun (WGS) entry which is preliminary data.</text>
</comment>
<dbReference type="AlphaFoldDB" id="A0AAD7ZTR2"/>
<organism evidence="1 2">
    <name type="scientific">Diploptera punctata</name>
    <name type="common">Pacific beetle cockroach</name>
    <dbReference type="NCBI Taxonomy" id="6984"/>
    <lineage>
        <taxon>Eukaryota</taxon>
        <taxon>Metazoa</taxon>
        <taxon>Ecdysozoa</taxon>
        <taxon>Arthropoda</taxon>
        <taxon>Hexapoda</taxon>
        <taxon>Insecta</taxon>
        <taxon>Pterygota</taxon>
        <taxon>Neoptera</taxon>
        <taxon>Polyneoptera</taxon>
        <taxon>Dictyoptera</taxon>
        <taxon>Blattodea</taxon>
        <taxon>Blaberoidea</taxon>
        <taxon>Blaberidae</taxon>
        <taxon>Diplopterinae</taxon>
        <taxon>Diploptera</taxon>
    </lineage>
</organism>
<name>A0AAD7ZTR2_DIPPU</name>
<feature type="non-terminal residue" evidence="1">
    <location>
        <position position="65"/>
    </location>
</feature>
<protein>
    <submittedName>
        <fullName evidence="1">Uncharacterized protein</fullName>
    </submittedName>
</protein>
<feature type="non-terminal residue" evidence="1">
    <location>
        <position position="1"/>
    </location>
</feature>